<dbReference type="InParanoid" id="A0A1S3K3J3"/>
<keyword evidence="2 5" id="KW-0812">Transmembrane</keyword>
<keyword evidence="3 5" id="KW-1133">Transmembrane helix</keyword>
<evidence type="ECO:0000313" key="7">
    <source>
        <dbReference type="RefSeq" id="XP_013417203.1"/>
    </source>
</evidence>
<dbReference type="GO" id="GO:0005739">
    <property type="term" value="C:mitochondrion"/>
    <property type="evidence" value="ECO:0007669"/>
    <property type="project" value="TreeGrafter"/>
</dbReference>
<evidence type="ECO:0000256" key="3">
    <source>
        <dbReference type="ARBA" id="ARBA00022989"/>
    </source>
</evidence>
<keyword evidence="6" id="KW-1185">Reference proteome</keyword>
<dbReference type="GeneID" id="106178536"/>
<evidence type="ECO:0000313" key="6">
    <source>
        <dbReference type="Proteomes" id="UP000085678"/>
    </source>
</evidence>
<protein>
    <submittedName>
        <fullName evidence="7">Transmembrane protein 65 isoform X1</fullName>
    </submittedName>
</protein>
<sequence>MASRAAKVASRTLNYVHTKKCRSHTFHSGLLLRNISPVSSQNLRRVHWDVRTTAGAKDFIYTLDNEEREQLLLELQRFEEARKSPGERYSVPKKTKTTEVYESASPVPSWSQLRKVALYNGLPFIGFGILDNVIMITAGEYIDATFGAMLGISTMAAAALGNMVSDVAGVGTAGIVENAVSKLGVKPPNITPSQADHRSTRIASALGRALCVVIGCFIGMFPLYFYDEEEIQHAKEEVLGRECVHHDKDKDQHQHSE</sequence>
<name>A0A1S3K3J3_LINAN</name>
<evidence type="ECO:0000256" key="2">
    <source>
        <dbReference type="ARBA" id="ARBA00022692"/>
    </source>
</evidence>
<dbReference type="KEGG" id="lak:106178536"/>
<dbReference type="PANTHER" id="PTHR21706">
    <property type="entry name" value="TRANSMEMBRANE PROTEIN 65"/>
    <property type="match status" value="1"/>
</dbReference>
<dbReference type="STRING" id="7574.A0A1S3K3J3"/>
<feature type="transmembrane region" description="Helical" evidence="5">
    <location>
        <begin position="205"/>
        <end position="226"/>
    </location>
</feature>
<reference evidence="7" key="1">
    <citation type="submission" date="2025-08" db="UniProtKB">
        <authorList>
            <consortium name="RefSeq"/>
        </authorList>
    </citation>
    <scope>IDENTIFICATION</scope>
    <source>
        <tissue evidence="7">Gonads</tissue>
    </source>
</reference>
<dbReference type="InterPro" id="IPR019537">
    <property type="entry name" value="TMEM65"/>
</dbReference>
<dbReference type="PANTHER" id="PTHR21706:SF15">
    <property type="entry name" value="TRANSMEMBRANE PROTEIN 65"/>
    <property type="match status" value="1"/>
</dbReference>
<proteinExistence type="predicted"/>
<dbReference type="Pfam" id="PF10507">
    <property type="entry name" value="TMEM65"/>
    <property type="match status" value="1"/>
</dbReference>
<keyword evidence="4 5" id="KW-0472">Membrane</keyword>
<organism evidence="6 7">
    <name type="scientific">Lingula anatina</name>
    <name type="common">Brachiopod</name>
    <name type="synonym">Lingula unguis</name>
    <dbReference type="NCBI Taxonomy" id="7574"/>
    <lineage>
        <taxon>Eukaryota</taxon>
        <taxon>Metazoa</taxon>
        <taxon>Spiralia</taxon>
        <taxon>Lophotrochozoa</taxon>
        <taxon>Brachiopoda</taxon>
        <taxon>Linguliformea</taxon>
        <taxon>Lingulata</taxon>
        <taxon>Lingulida</taxon>
        <taxon>Linguloidea</taxon>
        <taxon>Lingulidae</taxon>
        <taxon>Lingula</taxon>
    </lineage>
</organism>
<dbReference type="GO" id="GO:0016020">
    <property type="term" value="C:membrane"/>
    <property type="evidence" value="ECO:0007669"/>
    <property type="project" value="UniProtKB-SubCell"/>
</dbReference>
<dbReference type="FunCoup" id="A0A1S3K3J3">
    <property type="interactions" value="12"/>
</dbReference>
<comment type="subcellular location">
    <subcellularLocation>
        <location evidence="1">Membrane</location>
        <topology evidence="1">Multi-pass membrane protein</topology>
    </subcellularLocation>
</comment>
<evidence type="ECO:0000256" key="5">
    <source>
        <dbReference type="SAM" id="Phobius"/>
    </source>
</evidence>
<accession>A0A1S3K3J3</accession>
<dbReference type="Proteomes" id="UP000085678">
    <property type="component" value="Unplaced"/>
</dbReference>
<evidence type="ECO:0000256" key="4">
    <source>
        <dbReference type="ARBA" id="ARBA00023136"/>
    </source>
</evidence>
<dbReference type="OrthoDB" id="430821at2759"/>
<dbReference type="AlphaFoldDB" id="A0A1S3K3J3"/>
<gene>
    <name evidence="7" type="primary">LOC106178536</name>
</gene>
<evidence type="ECO:0000256" key="1">
    <source>
        <dbReference type="ARBA" id="ARBA00004141"/>
    </source>
</evidence>
<dbReference type="RefSeq" id="XP_013417203.1">
    <property type="nucleotide sequence ID" value="XM_013561749.1"/>
</dbReference>